<feature type="region of interest" description="Disordered" evidence="2">
    <location>
        <begin position="261"/>
        <end position="281"/>
    </location>
</feature>
<proteinExistence type="predicted"/>
<organism evidence="4">
    <name type="scientific">Planktothricoides sp. SpSt-374</name>
    <dbReference type="NCBI Taxonomy" id="2282167"/>
    <lineage>
        <taxon>Bacteria</taxon>
        <taxon>Bacillati</taxon>
        <taxon>Cyanobacteriota</taxon>
        <taxon>Cyanophyceae</taxon>
        <taxon>Oscillatoriophycideae</taxon>
        <taxon>Oscillatoriales</taxon>
        <taxon>Oscillatoriaceae</taxon>
        <taxon>Planktothricoides</taxon>
    </lineage>
</organism>
<dbReference type="InterPro" id="IPR007445">
    <property type="entry name" value="PilO"/>
</dbReference>
<evidence type="ECO:0000256" key="1">
    <source>
        <dbReference type="SAM" id="Coils"/>
    </source>
</evidence>
<feature type="transmembrane region" description="Helical" evidence="3">
    <location>
        <begin position="32"/>
        <end position="51"/>
    </location>
</feature>
<dbReference type="EMBL" id="DSPX01000088">
    <property type="protein sequence ID" value="HGG00758.1"/>
    <property type="molecule type" value="Genomic_DNA"/>
</dbReference>
<dbReference type="InterPro" id="IPR014717">
    <property type="entry name" value="Transl_elong_EF1B/ribsomal_bS6"/>
</dbReference>
<feature type="coiled-coil region" evidence="1">
    <location>
        <begin position="78"/>
        <end position="105"/>
    </location>
</feature>
<feature type="region of interest" description="Disordered" evidence="2">
    <location>
        <begin position="145"/>
        <end position="170"/>
    </location>
</feature>
<keyword evidence="3" id="KW-0472">Membrane</keyword>
<evidence type="ECO:0000313" key="4">
    <source>
        <dbReference type="EMBL" id="HGG00758.1"/>
    </source>
</evidence>
<accession>A0A7C3VLK6</accession>
<protein>
    <recommendedName>
        <fullName evidence="5">Pilus assembly protein PilO</fullName>
    </recommendedName>
</protein>
<name>A0A7C3VLK6_9CYAN</name>
<dbReference type="AlphaFoldDB" id="A0A7C3VLK6"/>
<dbReference type="GO" id="GO:0043683">
    <property type="term" value="P:type IV pilus assembly"/>
    <property type="evidence" value="ECO:0007669"/>
    <property type="project" value="InterPro"/>
</dbReference>
<dbReference type="GO" id="GO:0043107">
    <property type="term" value="P:type IV pilus-dependent motility"/>
    <property type="evidence" value="ECO:0007669"/>
    <property type="project" value="InterPro"/>
</dbReference>
<gene>
    <name evidence="4" type="ORF">ENR15_08940</name>
</gene>
<comment type="caution">
    <text evidence="4">The sequence shown here is derived from an EMBL/GenBank/DDBJ whole genome shotgun (WGS) entry which is preliminary data.</text>
</comment>
<evidence type="ECO:0008006" key="5">
    <source>
        <dbReference type="Google" id="ProtNLM"/>
    </source>
</evidence>
<feature type="compositionally biased region" description="Pro residues" evidence="2">
    <location>
        <begin position="266"/>
        <end position="281"/>
    </location>
</feature>
<keyword evidence="3" id="KW-1133">Transmembrane helix</keyword>
<dbReference type="Gene3D" id="3.30.70.60">
    <property type="match status" value="1"/>
</dbReference>
<reference evidence="4" key="1">
    <citation type="journal article" date="2020" name="mSystems">
        <title>Genome- and Community-Level Interaction Insights into Carbon Utilization and Element Cycling Functions of Hydrothermarchaeota in Hydrothermal Sediment.</title>
        <authorList>
            <person name="Zhou Z."/>
            <person name="Liu Y."/>
            <person name="Xu W."/>
            <person name="Pan J."/>
            <person name="Luo Z.H."/>
            <person name="Li M."/>
        </authorList>
    </citation>
    <scope>NUCLEOTIDE SEQUENCE [LARGE SCALE GENOMIC DNA]</scope>
    <source>
        <strain evidence="4">SpSt-374</strain>
    </source>
</reference>
<evidence type="ECO:0000256" key="3">
    <source>
        <dbReference type="SAM" id="Phobius"/>
    </source>
</evidence>
<evidence type="ECO:0000256" key="2">
    <source>
        <dbReference type="SAM" id="MobiDB-lite"/>
    </source>
</evidence>
<keyword evidence="3" id="KW-0812">Transmembrane</keyword>
<dbReference type="Pfam" id="PF04350">
    <property type="entry name" value="PilO"/>
    <property type="match status" value="1"/>
</dbReference>
<keyword evidence="1" id="KW-0175">Coiled coil</keyword>
<feature type="compositionally biased region" description="Pro residues" evidence="2">
    <location>
        <begin position="152"/>
        <end position="162"/>
    </location>
</feature>
<sequence>MTDAAFTPLEEQAKGPPPAGSVLLGPLVITPMIQGVLAAVAGLAVAGLLVWKLVLPALATRTTLETEIATIKGDISNKEQTAATMKEAEAKVEEAKRQKNDVISLFPDNKALQTLLLDINKIVKQRGAELGAFKPVTEDNWILKPQGAAPAGAPPPPPPPAGTPAEGQAANPAADLKLTQAIEGKTVEMELKGNFNQVQTTLRDFERLQQMVLVDAFTLRLNAESQYIVVNSQGQIVKRGEPEIETKFKLMAVVPLPAEELEKLAAPPPPAENPEGQPPPQ</sequence>